<name>A0AC61S007_9FIRM</name>
<evidence type="ECO:0000313" key="1">
    <source>
        <dbReference type="EMBL" id="TGY97650.1"/>
    </source>
</evidence>
<reference evidence="1" key="1">
    <citation type="submission" date="2019-04" db="EMBL/GenBank/DDBJ databases">
        <title>Microbes associate with the intestines of laboratory mice.</title>
        <authorList>
            <person name="Navarre W."/>
            <person name="Wong E."/>
            <person name="Huang K."/>
            <person name="Tropini C."/>
            <person name="Ng K."/>
            <person name="Yu B."/>
        </authorList>
    </citation>
    <scope>NUCLEOTIDE SEQUENCE</scope>
    <source>
        <strain evidence="1">NM01_1-7b</strain>
    </source>
</reference>
<dbReference type="Proteomes" id="UP000304953">
    <property type="component" value="Unassembled WGS sequence"/>
</dbReference>
<accession>A0AC61S007</accession>
<comment type="caution">
    <text evidence="1">The sequence shown here is derived from an EMBL/GenBank/DDBJ whole genome shotgun (WGS) entry which is preliminary data.</text>
</comment>
<protein>
    <submittedName>
        <fullName evidence="1">Uncharacterized protein</fullName>
    </submittedName>
</protein>
<keyword evidence="2" id="KW-1185">Reference proteome</keyword>
<proteinExistence type="predicted"/>
<gene>
    <name evidence="1" type="ORF">E5329_03310</name>
</gene>
<sequence>MEEKIQNLYESINFLGFNATYHRNNNYVENSKKLLEQIQEFVQWFIEEKHFGFEQDIYDNLNDILKDCETALKEHDNVLMMDALEQGIAGYLEMFLSEEYFREKEKSDAREVDEQES</sequence>
<dbReference type="EMBL" id="SRYA01000005">
    <property type="protein sequence ID" value="TGY97650.1"/>
    <property type="molecule type" value="Genomic_DNA"/>
</dbReference>
<evidence type="ECO:0000313" key="2">
    <source>
        <dbReference type="Proteomes" id="UP000304953"/>
    </source>
</evidence>
<organism evidence="1 2">
    <name type="scientific">Petralouisia muris</name>
    <dbReference type="NCBI Taxonomy" id="3032872"/>
    <lineage>
        <taxon>Bacteria</taxon>
        <taxon>Bacillati</taxon>
        <taxon>Bacillota</taxon>
        <taxon>Clostridia</taxon>
        <taxon>Lachnospirales</taxon>
        <taxon>Lachnospiraceae</taxon>
        <taxon>Petralouisia</taxon>
    </lineage>
</organism>